<dbReference type="InterPro" id="IPR007421">
    <property type="entry name" value="Schlafen_AlbA_2_dom"/>
</dbReference>
<evidence type="ECO:0000313" key="2">
    <source>
        <dbReference type="EMBL" id="QGP93775.1"/>
    </source>
</evidence>
<keyword evidence="3" id="KW-1185">Reference proteome</keyword>
<evidence type="ECO:0000259" key="1">
    <source>
        <dbReference type="Pfam" id="PF04326"/>
    </source>
</evidence>
<dbReference type="OrthoDB" id="9807907at2"/>
<feature type="domain" description="Schlafen AlbA-2" evidence="1">
    <location>
        <begin position="31"/>
        <end position="147"/>
    </location>
</feature>
<dbReference type="InterPro" id="IPR038461">
    <property type="entry name" value="Schlafen_AlbA_2_dom_sf"/>
</dbReference>
<sequence length="172" mass="19814">MNERLFVKLLYYPEQEITIEDVKQFCLGSSENDRVEYKRWHDKFDVEKLVQRIVAMANTDGGLIFIGVVEEKDTGGRRDYAGGIEGIPLKEANSLKQSIEARCFNLTTPKWIPEILHISGLESEKSVLLIRIDPDKIERPLLFNEKNKLIGPFYSQRNRVSPTFLGRNVKNS</sequence>
<name>A0A6I5ZVN9_9FIRM</name>
<proteinExistence type="predicted"/>
<gene>
    <name evidence="2" type="ORF">MGLY_31970</name>
</gene>
<keyword evidence="2" id="KW-0238">DNA-binding</keyword>
<reference evidence="2 3" key="1">
    <citation type="submission" date="2019-11" db="EMBL/GenBank/DDBJ databases">
        <title>Genome sequence of Moorella glycerini DSM11254.</title>
        <authorList>
            <person name="Poehlein A."/>
            <person name="Boeer T."/>
            <person name="Daniel R."/>
        </authorList>
    </citation>
    <scope>NUCLEOTIDE SEQUENCE [LARGE SCALE GENOMIC DNA]</scope>
    <source>
        <strain evidence="2 3">DSM 11254</strain>
    </source>
</reference>
<protein>
    <submittedName>
        <fullName evidence="2">DNA-binding domain protein</fullName>
    </submittedName>
</protein>
<dbReference type="Gene3D" id="3.30.950.30">
    <property type="entry name" value="Schlafen, AAA domain"/>
    <property type="match status" value="1"/>
</dbReference>
<organism evidence="2 3">
    <name type="scientific">Neomoorella glycerini</name>
    <dbReference type="NCBI Taxonomy" id="55779"/>
    <lineage>
        <taxon>Bacteria</taxon>
        <taxon>Bacillati</taxon>
        <taxon>Bacillota</taxon>
        <taxon>Clostridia</taxon>
        <taxon>Neomoorellales</taxon>
        <taxon>Neomoorellaceae</taxon>
        <taxon>Neomoorella</taxon>
    </lineage>
</organism>
<dbReference type="GO" id="GO:0003677">
    <property type="term" value="F:DNA binding"/>
    <property type="evidence" value="ECO:0007669"/>
    <property type="project" value="UniProtKB-KW"/>
</dbReference>
<evidence type="ECO:0000313" key="3">
    <source>
        <dbReference type="Proteomes" id="UP000425916"/>
    </source>
</evidence>
<dbReference type="EMBL" id="CP046244">
    <property type="protein sequence ID" value="QGP93775.1"/>
    <property type="molecule type" value="Genomic_DNA"/>
</dbReference>
<dbReference type="RefSeq" id="WP_156275500.1">
    <property type="nucleotide sequence ID" value="NZ_CP046244.1"/>
</dbReference>
<dbReference type="AlphaFoldDB" id="A0A6I5ZVN9"/>
<dbReference type="Pfam" id="PF04326">
    <property type="entry name" value="SLFN_AlbA_2"/>
    <property type="match status" value="1"/>
</dbReference>
<dbReference type="Proteomes" id="UP000425916">
    <property type="component" value="Chromosome"/>
</dbReference>
<accession>A0A6I5ZVN9</accession>